<dbReference type="PROSITE" id="PS51722">
    <property type="entry name" value="G_TR_2"/>
    <property type="match status" value="1"/>
</dbReference>
<comment type="cofactor">
    <cofactor evidence="2">
        <name>Mg(2+)</name>
        <dbReference type="ChEBI" id="CHEBI:18420"/>
    </cofactor>
</comment>
<evidence type="ECO:0000256" key="12">
    <source>
        <dbReference type="ARBA" id="ARBA00023134"/>
    </source>
</evidence>
<dbReference type="NCBIfam" id="TIGR00231">
    <property type="entry name" value="small_GTP"/>
    <property type="match status" value="1"/>
</dbReference>
<dbReference type="Pfam" id="PF03144">
    <property type="entry name" value="GTP_EFTU_D2"/>
    <property type="match status" value="1"/>
</dbReference>
<dbReference type="GO" id="GO:0001514">
    <property type="term" value="P:selenocysteine incorporation"/>
    <property type="evidence" value="ECO:0007669"/>
    <property type="project" value="UniProtKB-ARBA"/>
</dbReference>
<evidence type="ECO:0000313" key="19">
    <source>
        <dbReference type="EMBL" id="JAP85320.1"/>
    </source>
</evidence>
<evidence type="ECO:0000256" key="14">
    <source>
        <dbReference type="ARBA" id="ARBA00049117"/>
    </source>
</evidence>
<dbReference type="AlphaFoldDB" id="A0A131Z3K7"/>
<evidence type="ECO:0000256" key="4">
    <source>
        <dbReference type="ARBA" id="ARBA00004496"/>
    </source>
</evidence>
<dbReference type="InterPro" id="IPR004161">
    <property type="entry name" value="EFTu-like_2"/>
</dbReference>
<dbReference type="FunFam" id="3.40.50.300:FF:000900">
    <property type="entry name" value="Eukaryotic elongation factor, selenocysteine-tRNA-specific"/>
    <property type="match status" value="1"/>
</dbReference>
<dbReference type="PANTHER" id="PTHR43721">
    <property type="entry name" value="ELONGATION FACTOR TU-RELATED"/>
    <property type="match status" value="1"/>
</dbReference>
<evidence type="ECO:0000256" key="6">
    <source>
        <dbReference type="ARBA" id="ARBA00022481"/>
    </source>
</evidence>
<dbReference type="GO" id="GO:0005737">
    <property type="term" value="C:cytoplasm"/>
    <property type="evidence" value="ECO:0007669"/>
    <property type="project" value="UniProtKB-SubCell"/>
</dbReference>
<dbReference type="PRINTS" id="PR00315">
    <property type="entry name" value="ELONGATNFCT"/>
</dbReference>
<dbReference type="InterPro" id="IPR000795">
    <property type="entry name" value="T_Tr_GTP-bd_dom"/>
</dbReference>
<dbReference type="CDD" id="cd04094">
    <property type="entry name" value="eSelB_III"/>
    <property type="match status" value="1"/>
</dbReference>
<dbReference type="InterPro" id="IPR049394">
    <property type="entry name" value="eEFSec_C"/>
</dbReference>
<keyword evidence="10" id="KW-0378">Hydrolase</keyword>
<dbReference type="Pfam" id="PF21131">
    <property type="entry name" value="eEFSec_4th"/>
    <property type="match status" value="1"/>
</dbReference>
<keyword evidence="8" id="KW-0597">Phosphoprotein</keyword>
<proteinExistence type="predicted"/>
<dbReference type="Pfam" id="PF00009">
    <property type="entry name" value="GTP_EFTU"/>
    <property type="match status" value="1"/>
</dbReference>
<evidence type="ECO:0000256" key="2">
    <source>
        <dbReference type="ARBA" id="ARBA00001946"/>
    </source>
</evidence>
<reference evidence="19" key="1">
    <citation type="journal article" date="2016" name="Ticks Tick Borne Dis.">
        <title>De novo assembly and annotation of the salivary gland transcriptome of Rhipicephalus appendiculatus male and female ticks during blood feeding.</title>
        <authorList>
            <person name="de Castro M.H."/>
            <person name="de Klerk D."/>
            <person name="Pienaar R."/>
            <person name="Latif A.A."/>
            <person name="Rees D.J."/>
            <person name="Mans B.J."/>
        </authorList>
    </citation>
    <scope>NUCLEOTIDE SEQUENCE</scope>
    <source>
        <tissue evidence="19">Salivary glands</tissue>
    </source>
</reference>
<organism evidence="19">
    <name type="scientific">Rhipicephalus appendiculatus</name>
    <name type="common">Brown ear tick</name>
    <dbReference type="NCBI Taxonomy" id="34631"/>
    <lineage>
        <taxon>Eukaryota</taxon>
        <taxon>Metazoa</taxon>
        <taxon>Ecdysozoa</taxon>
        <taxon>Arthropoda</taxon>
        <taxon>Chelicerata</taxon>
        <taxon>Arachnida</taxon>
        <taxon>Acari</taxon>
        <taxon>Parasitiformes</taxon>
        <taxon>Ixodida</taxon>
        <taxon>Ixodoidea</taxon>
        <taxon>Ixodidae</taxon>
        <taxon>Rhipicephalinae</taxon>
        <taxon>Rhipicephalus</taxon>
        <taxon>Rhipicephalus</taxon>
    </lineage>
</organism>
<evidence type="ECO:0000256" key="5">
    <source>
        <dbReference type="ARBA" id="ARBA00015953"/>
    </source>
</evidence>
<evidence type="ECO:0000256" key="1">
    <source>
        <dbReference type="ARBA" id="ARBA00001936"/>
    </source>
</evidence>
<feature type="domain" description="Tr-type G" evidence="18">
    <location>
        <begin position="5"/>
        <end position="202"/>
    </location>
</feature>
<comment type="catalytic activity">
    <reaction evidence="14">
        <text>GTP + H2O = GDP + phosphate + H(+)</text>
        <dbReference type="Rhea" id="RHEA:19669"/>
        <dbReference type="ChEBI" id="CHEBI:15377"/>
        <dbReference type="ChEBI" id="CHEBI:15378"/>
        <dbReference type="ChEBI" id="CHEBI:37565"/>
        <dbReference type="ChEBI" id="CHEBI:43474"/>
        <dbReference type="ChEBI" id="CHEBI:58189"/>
    </reaction>
    <physiologicalReaction direction="left-to-right" evidence="14">
        <dbReference type="Rhea" id="RHEA:19670"/>
    </physiologicalReaction>
</comment>
<dbReference type="FunFam" id="2.40.30.10:FF:000052">
    <property type="entry name" value="Selenocysteine-specific elongation factor EF-Sec"/>
    <property type="match status" value="1"/>
</dbReference>
<comment type="cofactor">
    <cofactor evidence="1">
        <name>Mn(2+)</name>
        <dbReference type="ChEBI" id="CHEBI:29035"/>
    </cofactor>
</comment>
<accession>A0A131Z3K7</accession>
<dbReference type="EMBL" id="GEDV01003237">
    <property type="protein sequence ID" value="JAP85320.1"/>
    <property type="molecule type" value="Transcribed_RNA"/>
</dbReference>
<dbReference type="InterPro" id="IPR049393">
    <property type="entry name" value="eEFSec_III"/>
</dbReference>
<dbReference type="InterPro" id="IPR005225">
    <property type="entry name" value="Small_GTP-bd"/>
</dbReference>
<dbReference type="SUPFAM" id="SSF52540">
    <property type="entry name" value="P-loop containing nucleoside triphosphate hydrolases"/>
    <property type="match status" value="1"/>
</dbReference>
<keyword evidence="11" id="KW-0648">Protein biosynthesis</keyword>
<dbReference type="GO" id="GO:0003746">
    <property type="term" value="F:translation elongation factor activity"/>
    <property type="evidence" value="ECO:0007669"/>
    <property type="project" value="UniProtKB-KW"/>
</dbReference>
<evidence type="ECO:0000256" key="7">
    <source>
        <dbReference type="ARBA" id="ARBA00022490"/>
    </source>
</evidence>
<name>A0A131Z3K7_RHIAP</name>
<dbReference type="Pfam" id="PF21208">
    <property type="entry name" value="euk_SelB_III"/>
    <property type="match status" value="1"/>
</dbReference>
<evidence type="ECO:0000256" key="16">
    <source>
        <dbReference type="ARBA" id="ARBA00076506"/>
    </source>
</evidence>
<dbReference type="CDD" id="cd01889">
    <property type="entry name" value="SelB_euk"/>
    <property type="match status" value="1"/>
</dbReference>
<evidence type="ECO:0000256" key="3">
    <source>
        <dbReference type="ARBA" id="ARBA00004123"/>
    </source>
</evidence>
<dbReference type="GO" id="GO:0003924">
    <property type="term" value="F:GTPase activity"/>
    <property type="evidence" value="ECO:0007669"/>
    <property type="project" value="InterPro"/>
</dbReference>
<keyword evidence="7" id="KW-0963">Cytoplasm</keyword>
<evidence type="ECO:0000256" key="8">
    <source>
        <dbReference type="ARBA" id="ARBA00022553"/>
    </source>
</evidence>
<evidence type="ECO:0000256" key="10">
    <source>
        <dbReference type="ARBA" id="ARBA00022801"/>
    </source>
</evidence>
<evidence type="ECO:0000256" key="9">
    <source>
        <dbReference type="ARBA" id="ARBA00022741"/>
    </source>
</evidence>
<dbReference type="PANTHER" id="PTHR43721:SF11">
    <property type="entry name" value="SELENOCYSTEINE-SPECIFIC ELONGATION FACTOR"/>
    <property type="match status" value="1"/>
</dbReference>
<dbReference type="Gene3D" id="2.40.30.10">
    <property type="entry name" value="Translation factors"/>
    <property type="match status" value="1"/>
</dbReference>
<keyword evidence="6" id="KW-0488">Methylation</keyword>
<keyword evidence="13" id="KW-0539">Nucleus</keyword>
<dbReference type="CDD" id="cd03696">
    <property type="entry name" value="SelB_II"/>
    <property type="match status" value="1"/>
</dbReference>
<protein>
    <recommendedName>
        <fullName evidence="5">Selenocysteine-specific elongation factor</fullName>
    </recommendedName>
    <alternativeName>
        <fullName evidence="17">Elongation factor sec</fullName>
    </alternativeName>
    <alternativeName>
        <fullName evidence="16">Eukaryotic elongation factor, selenocysteine-tRNA-specific</fullName>
    </alternativeName>
</protein>
<dbReference type="SUPFAM" id="SSF50447">
    <property type="entry name" value="Translation proteins"/>
    <property type="match status" value="1"/>
</dbReference>
<keyword evidence="12" id="KW-0342">GTP-binding</keyword>
<comment type="function">
    <text evidence="15">Translation factor required for the incorporation of the rare amino acid selenocysteine encoded by UGA codons. Replaces the eRF1-eRF3-GTP ternary complex for the insertion of selenocysteine directed by the UGA codon. Insertion of selenocysteine at UGA codons is mediated by SECISBP2 and EEFSEC: SECISBP2 (1) specifically binds the SECIS sequence once the 80S ribosome encounters an in-frame UGA codon and (2) contacts the RPS27A/eS31 of the 40S ribosome before ribosome stalling. (3) GTP-bound EEFSEC then delivers selenocysteinyl-tRNA(Sec) to the 80S ribosome and adopts a preaccommodated state conformation. (4) After GTP hydrolysis, EEFSEC dissociates from the assembly, selenocysteinyl-tRNA(Sec) accommodates, and peptide bond synthesis and selenoprotein elongation occur.</text>
</comment>
<evidence type="ECO:0000256" key="15">
    <source>
        <dbReference type="ARBA" id="ARBA00054716"/>
    </source>
</evidence>
<sequence length="543" mass="59018">MVLDTFNLNIGVLGHVDSGKTSLARSLSTTASTACFDKNPQSQSRGITLDLGFSSFQVEAPEHLQSHCRRLHFTLVDCPGHASLIRTIIGGAQIIDLMMLVIDVTKGIQTQTAECLVLGEITCDHMLLVLNKIDLLPEADRDKQIDKMTKRLKKTLEKTKFAEAAVVPVAANPGGAETVEPASAMGLTGLVEALCHAARLPERQDKGPLVLSVDHCFLVKGQGTVLTGTILQGSVSINDVVEIPSLKVTKKVKSIQMFRKPVNRAIQGDRVGVCVGQLEASLLERGLVCSPGHLGAQLFLLARVEPVVHFKGPCPSGTRFHMSALHATLMARASFLSCPEGAALEEIGLRWDPELLSGQAAEGQEQWALLELDQPALLAPDMLLIGSRLDMDPQGKACRLAFHGRIQRCYADRSALTGLPVFKEKSRKGLLDRVLSEDELVVRSLFSKGSDLAAFHGLWVKMATGDWGTLAGPFGQGGKVRVRIHGEPSTELRTLLPRERGKRPPQPADQKPIEVTLQFRKYLFDTSSKMVQPKVPPGLYQPK</sequence>
<evidence type="ECO:0000256" key="11">
    <source>
        <dbReference type="ARBA" id="ARBA00022917"/>
    </source>
</evidence>
<keyword evidence="19" id="KW-0251">Elongation factor</keyword>
<evidence type="ECO:0000256" key="13">
    <source>
        <dbReference type="ARBA" id="ARBA00023242"/>
    </source>
</evidence>
<dbReference type="GO" id="GO:0005525">
    <property type="term" value="F:GTP binding"/>
    <property type="evidence" value="ECO:0007669"/>
    <property type="project" value="UniProtKB-KW"/>
</dbReference>
<dbReference type="InterPro" id="IPR050055">
    <property type="entry name" value="EF-Tu_GTPase"/>
</dbReference>
<dbReference type="InterPro" id="IPR027417">
    <property type="entry name" value="P-loop_NTPase"/>
</dbReference>
<dbReference type="Gene3D" id="3.40.50.300">
    <property type="entry name" value="P-loop containing nucleotide triphosphate hydrolases"/>
    <property type="match status" value="1"/>
</dbReference>
<dbReference type="InterPro" id="IPR009000">
    <property type="entry name" value="Transl_B-barrel_sf"/>
</dbReference>
<dbReference type="GO" id="GO:0005634">
    <property type="term" value="C:nucleus"/>
    <property type="evidence" value="ECO:0007669"/>
    <property type="project" value="UniProtKB-SubCell"/>
</dbReference>
<comment type="subcellular location">
    <subcellularLocation>
        <location evidence="4">Cytoplasm</location>
    </subcellularLocation>
    <subcellularLocation>
        <location evidence="3">Nucleus</location>
    </subcellularLocation>
</comment>
<evidence type="ECO:0000256" key="17">
    <source>
        <dbReference type="ARBA" id="ARBA00082387"/>
    </source>
</evidence>
<evidence type="ECO:0000259" key="18">
    <source>
        <dbReference type="PROSITE" id="PS51722"/>
    </source>
</evidence>
<keyword evidence="9" id="KW-0547">Nucleotide-binding</keyword>